<evidence type="ECO:0000313" key="3">
    <source>
        <dbReference type="Proteomes" id="UP000694920"/>
    </source>
</evidence>
<sequence>MPKRLDTRVEIRTGSTSTNATAKVDSTTEIKRTGYLRMQSAYKMAELNQQDFNRSALTVQRKRAWYTGQQTERIPSGLVRVIGVDCVSLDLSYNALSSVSALKDCTDLEELILDNNCLEDLKTLPVMPSLTTLSVNNNKLADIDGVLKRIKDCCPKVEYVSLLGNPGYPDQLTNPTLNDDEDYERFRLYSIYVLPPSIRFLDYRAVTASERSNARNRGRFYRTVKLTQESPGLPPSSSIDEYDGLDFINYTPLPRSVRTPQDHKGAYGKCKYRYSGKNSEGNRFISNNDL</sequence>
<dbReference type="Proteomes" id="UP000694920">
    <property type="component" value="Unplaced"/>
</dbReference>
<evidence type="ECO:0000313" key="5">
    <source>
        <dbReference type="RefSeq" id="XP_024943531.1"/>
    </source>
</evidence>
<dbReference type="InterPro" id="IPR043313">
    <property type="entry name" value="LRMDA"/>
</dbReference>
<evidence type="ECO:0000313" key="4">
    <source>
        <dbReference type="RefSeq" id="XP_024943530.1"/>
    </source>
</evidence>
<proteinExistence type="predicted"/>
<dbReference type="SUPFAM" id="SSF52058">
    <property type="entry name" value="L domain-like"/>
    <property type="match status" value="1"/>
</dbReference>
<evidence type="ECO:0000256" key="1">
    <source>
        <dbReference type="ARBA" id="ARBA00022614"/>
    </source>
</evidence>
<evidence type="ECO:0000313" key="7">
    <source>
        <dbReference type="RefSeq" id="XP_024943533.1"/>
    </source>
</evidence>
<evidence type="ECO:0000256" key="2">
    <source>
        <dbReference type="ARBA" id="ARBA00022737"/>
    </source>
</evidence>
<gene>
    <name evidence="4 5 6 7" type="primary">LOC107270398</name>
</gene>
<keyword evidence="1" id="KW-0433">Leucine-rich repeat</keyword>
<dbReference type="AlphaFoldDB" id="A0AAJ7RN36"/>
<dbReference type="InterPro" id="IPR032675">
    <property type="entry name" value="LRR_dom_sf"/>
</dbReference>
<keyword evidence="2" id="KW-0677">Repeat</keyword>
<dbReference type="RefSeq" id="XP_024943532.1">
    <property type="nucleotide sequence ID" value="XM_025087764.1"/>
</dbReference>
<dbReference type="InterPro" id="IPR025875">
    <property type="entry name" value="Leu-rich_rpt_4"/>
</dbReference>
<organism evidence="3 4">
    <name type="scientific">Cephus cinctus</name>
    <name type="common">Wheat stem sawfly</name>
    <dbReference type="NCBI Taxonomy" id="211228"/>
    <lineage>
        <taxon>Eukaryota</taxon>
        <taxon>Metazoa</taxon>
        <taxon>Ecdysozoa</taxon>
        <taxon>Arthropoda</taxon>
        <taxon>Hexapoda</taxon>
        <taxon>Insecta</taxon>
        <taxon>Pterygota</taxon>
        <taxon>Neoptera</taxon>
        <taxon>Endopterygota</taxon>
        <taxon>Hymenoptera</taxon>
        <taxon>Cephoidea</taxon>
        <taxon>Cephidae</taxon>
        <taxon>Cephus</taxon>
    </lineage>
</organism>
<protein>
    <submittedName>
        <fullName evidence="4 5">Leucine-rich melanocyte differentiation-associated protein isoform X1</fullName>
    </submittedName>
</protein>
<dbReference type="RefSeq" id="XP_024943530.1">
    <property type="nucleotide sequence ID" value="XM_025087762.1"/>
</dbReference>
<keyword evidence="3" id="KW-1185">Reference proteome</keyword>
<name>A0AAJ7RN36_CEPCN</name>
<reference evidence="4 5" key="1">
    <citation type="submission" date="2025-04" db="UniProtKB">
        <authorList>
            <consortium name="RefSeq"/>
        </authorList>
    </citation>
    <scope>IDENTIFICATION</scope>
</reference>
<dbReference type="PROSITE" id="PS51450">
    <property type="entry name" value="LRR"/>
    <property type="match status" value="1"/>
</dbReference>
<dbReference type="InterPro" id="IPR001611">
    <property type="entry name" value="Leu-rich_rpt"/>
</dbReference>
<dbReference type="GeneID" id="107270398"/>
<evidence type="ECO:0000313" key="6">
    <source>
        <dbReference type="RefSeq" id="XP_024943532.1"/>
    </source>
</evidence>
<dbReference type="PANTHER" id="PTHR46282:SF2">
    <property type="entry name" value="LEUCINE-RICH MELANOCYTE DIFFERENTIATION-ASSOCIATED PROTEIN"/>
    <property type="match status" value="1"/>
</dbReference>
<accession>A0AAJ7RN36</accession>
<dbReference type="Pfam" id="PF12799">
    <property type="entry name" value="LRR_4"/>
    <property type="match status" value="1"/>
</dbReference>
<dbReference type="Gene3D" id="3.80.10.10">
    <property type="entry name" value="Ribonuclease Inhibitor"/>
    <property type="match status" value="1"/>
</dbReference>
<dbReference type="RefSeq" id="XP_024943533.1">
    <property type="nucleotide sequence ID" value="XM_025087765.1"/>
</dbReference>
<dbReference type="PANTHER" id="PTHR46282">
    <property type="entry name" value="LEUCINE-RICH MELANOCYTE DIFFERENTIATION-ASSOCIATED PROTEIN"/>
    <property type="match status" value="1"/>
</dbReference>
<dbReference type="RefSeq" id="XP_024943531.1">
    <property type="nucleotide sequence ID" value="XM_025087763.1"/>
</dbReference>